<organism evidence="7 8">
    <name type="scientific">Meloidogyne hapla</name>
    <name type="common">Root-knot nematode worm</name>
    <dbReference type="NCBI Taxonomy" id="6305"/>
    <lineage>
        <taxon>Eukaryota</taxon>
        <taxon>Metazoa</taxon>
        <taxon>Ecdysozoa</taxon>
        <taxon>Nematoda</taxon>
        <taxon>Chromadorea</taxon>
        <taxon>Rhabditida</taxon>
        <taxon>Tylenchina</taxon>
        <taxon>Tylenchomorpha</taxon>
        <taxon>Tylenchoidea</taxon>
        <taxon>Meloidogynidae</taxon>
        <taxon>Meloidogyninae</taxon>
        <taxon>Meloidogyne</taxon>
    </lineage>
</organism>
<proteinExistence type="inferred from homology"/>
<dbReference type="SUPFAM" id="SSF54495">
    <property type="entry name" value="UBC-like"/>
    <property type="match status" value="1"/>
</dbReference>
<feature type="domain" description="UBC core" evidence="6">
    <location>
        <begin position="1"/>
        <end position="141"/>
    </location>
</feature>
<dbReference type="InterPro" id="IPR016135">
    <property type="entry name" value="UBQ-conjugating_enzyme/RWD"/>
</dbReference>
<protein>
    <submittedName>
        <fullName evidence="8">E2 ubiquitin-conjugating enzyme</fullName>
    </submittedName>
</protein>
<name>A0A1I8BS57_MELHA</name>
<dbReference type="InterPro" id="IPR000608">
    <property type="entry name" value="UBC"/>
</dbReference>
<dbReference type="GO" id="GO:0005524">
    <property type="term" value="F:ATP binding"/>
    <property type="evidence" value="ECO:0007669"/>
    <property type="project" value="UniProtKB-UniRule"/>
</dbReference>
<evidence type="ECO:0000259" key="6">
    <source>
        <dbReference type="PROSITE" id="PS50127"/>
    </source>
</evidence>
<dbReference type="Gene3D" id="3.10.110.10">
    <property type="entry name" value="Ubiquitin Conjugating Enzyme"/>
    <property type="match status" value="1"/>
</dbReference>
<dbReference type="GO" id="GO:0016740">
    <property type="term" value="F:transferase activity"/>
    <property type="evidence" value="ECO:0007669"/>
    <property type="project" value="UniProtKB-KW"/>
</dbReference>
<dbReference type="SMART" id="SM00212">
    <property type="entry name" value="UBCc"/>
    <property type="match status" value="1"/>
</dbReference>
<keyword evidence="7" id="KW-1185">Reference proteome</keyword>
<feature type="active site" description="Glycyl thioester intermediate" evidence="3">
    <location>
        <position position="79"/>
    </location>
</feature>
<feature type="domain" description="UBA" evidence="5">
    <location>
        <begin position="145"/>
        <end position="187"/>
    </location>
</feature>
<dbReference type="InterPro" id="IPR015940">
    <property type="entry name" value="UBA"/>
</dbReference>
<dbReference type="InterPro" id="IPR023313">
    <property type="entry name" value="UBQ-conjugating_AS"/>
</dbReference>
<sequence length="187" mass="21439">MSYTSFVRVQKEFKEIILCKEIVLTLMGRLFWYLLPLITNKFILKDIRLPHDYPFQPPKVKFTTKIWHPNISSQTGAVCLDILKDQWAASLTLRTVLLSVQNLLVSPEPQDPQDAIVAKQYMADVELYNKTARYWSQHYAGAPGEKDKEMVNLVNKLQEMGVAQDYSISSLSGHGWNLSKATESIFD</sequence>
<evidence type="ECO:0000256" key="2">
    <source>
        <dbReference type="ARBA" id="ARBA00022786"/>
    </source>
</evidence>
<dbReference type="AlphaFoldDB" id="A0A1I8BS57"/>
<accession>A0A1I8BS57</accession>
<comment type="similarity">
    <text evidence="4">Belongs to the ubiquitin-conjugating enzyme family.</text>
</comment>
<evidence type="ECO:0000256" key="3">
    <source>
        <dbReference type="PROSITE-ProRule" id="PRU10133"/>
    </source>
</evidence>
<dbReference type="PROSITE" id="PS50127">
    <property type="entry name" value="UBC_2"/>
    <property type="match status" value="1"/>
</dbReference>
<keyword evidence="4" id="KW-0547">Nucleotide-binding</keyword>
<evidence type="ECO:0000313" key="7">
    <source>
        <dbReference type="Proteomes" id="UP000095281"/>
    </source>
</evidence>
<evidence type="ECO:0000259" key="5">
    <source>
        <dbReference type="PROSITE" id="PS50030"/>
    </source>
</evidence>
<dbReference type="OMA" id="WTHAYAG"/>
<dbReference type="Pfam" id="PF00179">
    <property type="entry name" value="UQ_con"/>
    <property type="match status" value="1"/>
</dbReference>
<evidence type="ECO:0000313" key="8">
    <source>
        <dbReference type="WBParaSite" id="MhA1_Contig540.frz3.gene9"/>
    </source>
</evidence>
<keyword evidence="4" id="KW-0067">ATP-binding</keyword>
<reference evidence="8" key="1">
    <citation type="submission" date="2016-11" db="UniProtKB">
        <authorList>
            <consortium name="WormBaseParasite"/>
        </authorList>
    </citation>
    <scope>IDENTIFICATION</scope>
</reference>
<dbReference type="PROSITE" id="PS50030">
    <property type="entry name" value="UBA"/>
    <property type="match status" value="1"/>
</dbReference>
<keyword evidence="1" id="KW-0808">Transferase</keyword>
<evidence type="ECO:0000256" key="4">
    <source>
        <dbReference type="RuleBase" id="RU362109"/>
    </source>
</evidence>
<dbReference type="Proteomes" id="UP000095281">
    <property type="component" value="Unplaced"/>
</dbReference>
<dbReference type="PANTHER" id="PTHR24068">
    <property type="entry name" value="UBIQUITIN-CONJUGATING ENZYME E2"/>
    <property type="match status" value="1"/>
</dbReference>
<dbReference type="WBParaSite" id="MhA1_Contig540.frz3.gene9">
    <property type="protein sequence ID" value="MhA1_Contig540.frz3.gene9"/>
    <property type="gene ID" value="MhA1_Contig540.frz3.gene9"/>
</dbReference>
<evidence type="ECO:0000256" key="1">
    <source>
        <dbReference type="ARBA" id="ARBA00022679"/>
    </source>
</evidence>
<dbReference type="PROSITE" id="PS00183">
    <property type="entry name" value="UBC_1"/>
    <property type="match status" value="1"/>
</dbReference>
<keyword evidence="2 4" id="KW-0833">Ubl conjugation pathway</keyword>